<protein>
    <submittedName>
        <fullName evidence="1">Uncharacterized protein</fullName>
    </submittedName>
</protein>
<comment type="caution">
    <text evidence="1">The sequence shown here is derived from an EMBL/GenBank/DDBJ whole genome shotgun (WGS) entry which is preliminary data.</text>
</comment>
<gene>
    <name evidence="1" type="ORF">MLD38_009257</name>
</gene>
<reference evidence="2" key="1">
    <citation type="journal article" date="2023" name="Front. Plant Sci.">
        <title>Chromosomal-level genome assembly of Melastoma candidum provides insights into trichome evolution.</title>
        <authorList>
            <person name="Zhong Y."/>
            <person name="Wu W."/>
            <person name="Sun C."/>
            <person name="Zou P."/>
            <person name="Liu Y."/>
            <person name="Dai S."/>
            <person name="Zhou R."/>
        </authorList>
    </citation>
    <scope>NUCLEOTIDE SEQUENCE [LARGE SCALE GENOMIC DNA]</scope>
</reference>
<dbReference type="EMBL" id="CM042882">
    <property type="protein sequence ID" value="KAI4383419.1"/>
    <property type="molecule type" value="Genomic_DNA"/>
</dbReference>
<dbReference type="Proteomes" id="UP001057402">
    <property type="component" value="Chromosome 3"/>
</dbReference>
<evidence type="ECO:0000313" key="2">
    <source>
        <dbReference type="Proteomes" id="UP001057402"/>
    </source>
</evidence>
<keyword evidence="2" id="KW-1185">Reference proteome</keyword>
<proteinExistence type="predicted"/>
<organism evidence="1 2">
    <name type="scientific">Melastoma candidum</name>
    <dbReference type="NCBI Taxonomy" id="119954"/>
    <lineage>
        <taxon>Eukaryota</taxon>
        <taxon>Viridiplantae</taxon>
        <taxon>Streptophyta</taxon>
        <taxon>Embryophyta</taxon>
        <taxon>Tracheophyta</taxon>
        <taxon>Spermatophyta</taxon>
        <taxon>Magnoliopsida</taxon>
        <taxon>eudicotyledons</taxon>
        <taxon>Gunneridae</taxon>
        <taxon>Pentapetalae</taxon>
        <taxon>rosids</taxon>
        <taxon>malvids</taxon>
        <taxon>Myrtales</taxon>
        <taxon>Melastomataceae</taxon>
        <taxon>Melastomatoideae</taxon>
        <taxon>Melastomateae</taxon>
        <taxon>Melastoma</taxon>
    </lineage>
</organism>
<evidence type="ECO:0000313" key="1">
    <source>
        <dbReference type="EMBL" id="KAI4383419.1"/>
    </source>
</evidence>
<name>A0ACB9S0N9_9MYRT</name>
<sequence length="202" mass="21844">MDAVVARSSPPLLTLSCSPSPAPPRVLSLPRPIPLPSPSFSSSYYSCSHPIASQRARGGHVLAVPAGGGGTLVMIYLARAKSRLEMSKALEMLVENRITGFPVVDDDWKLVGLVSDYDLLALDTISAIVAPLGDPTRIQIDADILAKFRKLRLLIMHKVTYNGDPINFPSSLCWLEWLGYSSSTFSFSPSTALKSRTMPEGD</sequence>
<accession>A0ACB9S0N9</accession>